<keyword evidence="3" id="KW-1185">Reference proteome</keyword>
<evidence type="ECO:0000313" key="3">
    <source>
        <dbReference type="Proteomes" id="UP000054217"/>
    </source>
</evidence>
<dbReference type="EMBL" id="KN831947">
    <property type="protein sequence ID" value="KIO12983.1"/>
    <property type="molecule type" value="Genomic_DNA"/>
</dbReference>
<organism evidence="2 3">
    <name type="scientific">Pisolithus tinctorius Marx 270</name>
    <dbReference type="NCBI Taxonomy" id="870435"/>
    <lineage>
        <taxon>Eukaryota</taxon>
        <taxon>Fungi</taxon>
        <taxon>Dikarya</taxon>
        <taxon>Basidiomycota</taxon>
        <taxon>Agaricomycotina</taxon>
        <taxon>Agaricomycetes</taxon>
        <taxon>Agaricomycetidae</taxon>
        <taxon>Boletales</taxon>
        <taxon>Sclerodermatineae</taxon>
        <taxon>Pisolithaceae</taxon>
        <taxon>Pisolithus</taxon>
    </lineage>
</organism>
<accession>A0A0C3JV20</accession>
<dbReference type="Proteomes" id="UP000054217">
    <property type="component" value="Unassembled WGS sequence"/>
</dbReference>
<evidence type="ECO:0000256" key="1">
    <source>
        <dbReference type="SAM" id="SignalP"/>
    </source>
</evidence>
<gene>
    <name evidence="2" type="ORF">M404DRAFT_705358</name>
</gene>
<proteinExistence type="predicted"/>
<name>A0A0C3JV20_PISTI</name>
<dbReference type="AlphaFoldDB" id="A0A0C3JV20"/>
<reference evidence="2 3" key="1">
    <citation type="submission" date="2014-04" db="EMBL/GenBank/DDBJ databases">
        <authorList>
            <consortium name="DOE Joint Genome Institute"/>
            <person name="Kuo A."/>
            <person name="Kohler A."/>
            <person name="Costa M.D."/>
            <person name="Nagy L.G."/>
            <person name="Floudas D."/>
            <person name="Copeland A."/>
            <person name="Barry K.W."/>
            <person name="Cichocki N."/>
            <person name="Veneault-Fourrey C."/>
            <person name="LaButti K."/>
            <person name="Lindquist E.A."/>
            <person name="Lipzen A."/>
            <person name="Lundell T."/>
            <person name="Morin E."/>
            <person name="Murat C."/>
            <person name="Sun H."/>
            <person name="Tunlid A."/>
            <person name="Henrissat B."/>
            <person name="Grigoriev I.V."/>
            <person name="Hibbett D.S."/>
            <person name="Martin F."/>
            <person name="Nordberg H.P."/>
            <person name="Cantor M.N."/>
            <person name="Hua S.X."/>
        </authorList>
    </citation>
    <scope>NUCLEOTIDE SEQUENCE [LARGE SCALE GENOMIC DNA]</scope>
    <source>
        <strain evidence="2 3">Marx 270</strain>
    </source>
</reference>
<dbReference type="HOGENOM" id="CLU_2980085_0_0_1"/>
<sequence length="58" mass="6537">MSIFKMSMLFLVSYIFCTGELLSCGITCTPELHGGSKSGAFDFQHAAHMHEQNLPWVW</sequence>
<reference evidence="3" key="2">
    <citation type="submission" date="2015-01" db="EMBL/GenBank/DDBJ databases">
        <title>Evolutionary Origins and Diversification of the Mycorrhizal Mutualists.</title>
        <authorList>
            <consortium name="DOE Joint Genome Institute"/>
            <consortium name="Mycorrhizal Genomics Consortium"/>
            <person name="Kohler A."/>
            <person name="Kuo A."/>
            <person name="Nagy L.G."/>
            <person name="Floudas D."/>
            <person name="Copeland A."/>
            <person name="Barry K.W."/>
            <person name="Cichocki N."/>
            <person name="Veneault-Fourrey C."/>
            <person name="LaButti K."/>
            <person name="Lindquist E.A."/>
            <person name="Lipzen A."/>
            <person name="Lundell T."/>
            <person name="Morin E."/>
            <person name="Murat C."/>
            <person name="Riley R."/>
            <person name="Ohm R."/>
            <person name="Sun H."/>
            <person name="Tunlid A."/>
            <person name="Henrissat B."/>
            <person name="Grigoriev I.V."/>
            <person name="Hibbett D.S."/>
            <person name="Martin F."/>
        </authorList>
    </citation>
    <scope>NUCLEOTIDE SEQUENCE [LARGE SCALE GENOMIC DNA]</scope>
    <source>
        <strain evidence="3">Marx 270</strain>
    </source>
</reference>
<feature type="signal peptide" evidence="1">
    <location>
        <begin position="1"/>
        <end position="19"/>
    </location>
</feature>
<feature type="chain" id="PRO_5002166194" evidence="1">
    <location>
        <begin position="20"/>
        <end position="58"/>
    </location>
</feature>
<keyword evidence="1" id="KW-0732">Signal</keyword>
<dbReference type="InParanoid" id="A0A0C3JV20"/>
<evidence type="ECO:0000313" key="2">
    <source>
        <dbReference type="EMBL" id="KIO12983.1"/>
    </source>
</evidence>
<protein>
    <submittedName>
        <fullName evidence="2">Uncharacterized protein</fullName>
    </submittedName>
</protein>